<dbReference type="PATRIC" id="fig|1095750.3.peg.1907"/>
<keyword evidence="3" id="KW-1185">Reference proteome</keyword>
<evidence type="ECO:0000259" key="1">
    <source>
        <dbReference type="Pfam" id="PF03050"/>
    </source>
</evidence>
<gene>
    <name evidence="2" type="ORF">HMPREF9970_0514</name>
</gene>
<dbReference type="Pfam" id="PF03050">
    <property type="entry name" value="DDE_Tnp_IS66"/>
    <property type="match status" value="1"/>
</dbReference>
<dbReference type="InterPro" id="IPR004291">
    <property type="entry name" value="Transposase_IS66_central"/>
</dbReference>
<organism evidence="2 3">
    <name type="scientific">Lachnoanaerobaculum saburreum F0468</name>
    <dbReference type="NCBI Taxonomy" id="1095750"/>
    <lineage>
        <taxon>Bacteria</taxon>
        <taxon>Bacillati</taxon>
        <taxon>Bacillota</taxon>
        <taxon>Clostridia</taxon>
        <taxon>Lachnospirales</taxon>
        <taxon>Lachnospiraceae</taxon>
        <taxon>Lachnoanaerobaculum</taxon>
    </lineage>
</organism>
<dbReference type="OrthoDB" id="9760067at2"/>
<accession>I0R6K1</accession>
<dbReference type="Proteomes" id="UP000005039">
    <property type="component" value="Unassembled WGS sequence"/>
</dbReference>
<dbReference type="RefSeq" id="WP_008754418.1">
    <property type="nucleotide sequence ID" value="NZ_AJGH01000088.1"/>
</dbReference>
<feature type="domain" description="Transposase IS66 central" evidence="1">
    <location>
        <begin position="3"/>
        <end position="39"/>
    </location>
</feature>
<sequence length="40" mass="4599">MFYAINQKEYLANFLKDAGIQLSNNSTEQSVKPFVCNMKI</sequence>
<dbReference type="EMBL" id="AJGH01000088">
    <property type="protein sequence ID" value="EIC95309.1"/>
    <property type="molecule type" value="Genomic_DNA"/>
</dbReference>
<reference evidence="2 3" key="1">
    <citation type="submission" date="2012-03" db="EMBL/GenBank/DDBJ databases">
        <authorList>
            <person name="Durkin A.S."/>
            <person name="McCorrison J."/>
            <person name="Torralba M."/>
            <person name="Gillis M."/>
            <person name="Methe B."/>
            <person name="Sutton G."/>
            <person name="Nelson K.E."/>
        </authorList>
    </citation>
    <scope>NUCLEOTIDE SEQUENCE [LARGE SCALE GENOMIC DNA]</scope>
    <source>
        <strain evidence="2 3">F0468</strain>
    </source>
</reference>
<name>I0R6K1_9FIRM</name>
<protein>
    <submittedName>
        <fullName evidence="2">IS66 family element, transposase domain protein</fullName>
    </submittedName>
</protein>
<comment type="caution">
    <text evidence="2">The sequence shown here is derived from an EMBL/GenBank/DDBJ whole genome shotgun (WGS) entry which is preliminary data.</text>
</comment>
<dbReference type="AlphaFoldDB" id="I0R6K1"/>
<evidence type="ECO:0000313" key="3">
    <source>
        <dbReference type="Proteomes" id="UP000005039"/>
    </source>
</evidence>
<evidence type="ECO:0000313" key="2">
    <source>
        <dbReference type="EMBL" id="EIC95309.1"/>
    </source>
</evidence>
<proteinExistence type="predicted"/>